<evidence type="ECO:0008006" key="4">
    <source>
        <dbReference type="Google" id="ProtNLM"/>
    </source>
</evidence>
<gene>
    <name evidence="2" type="ORF">CC80DRAFT_211592</name>
</gene>
<proteinExistence type="predicted"/>
<keyword evidence="3" id="KW-1185">Reference proteome</keyword>
<feature type="chain" id="PRO_5025441150" description="Secreted protein" evidence="1">
    <location>
        <begin position="22"/>
        <end position="117"/>
    </location>
</feature>
<evidence type="ECO:0000313" key="3">
    <source>
        <dbReference type="Proteomes" id="UP000800035"/>
    </source>
</evidence>
<keyword evidence="1" id="KW-0732">Signal</keyword>
<protein>
    <recommendedName>
        <fullName evidence="4">Secreted protein</fullName>
    </recommendedName>
</protein>
<evidence type="ECO:0000256" key="1">
    <source>
        <dbReference type="SAM" id="SignalP"/>
    </source>
</evidence>
<reference evidence="2" key="1">
    <citation type="journal article" date="2020" name="Stud. Mycol.">
        <title>101 Dothideomycetes genomes: a test case for predicting lifestyles and emergence of pathogens.</title>
        <authorList>
            <person name="Haridas S."/>
            <person name="Albert R."/>
            <person name="Binder M."/>
            <person name="Bloem J."/>
            <person name="Labutti K."/>
            <person name="Salamov A."/>
            <person name="Andreopoulos B."/>
            <person name="Baker S."/>
            <person name="Barry K."/>
            <person name="Bills G."/>
            <person name="Bluhm B."/>
            <person name="Cannon C."/>
            <person name="Castanera R."/>
            <person name="Culley D."/>
            <person name="Daum C."/>
            <person name="Ezra D."/>
            <person name="Gonzalez J."/>
            <person name="Henrissat B."/>
            <person name="Kuo A."/>
            <person name="Liang C."/>
            <person name="Lipzen A."/>
            <person name="Lutzoni F."/>
            <person name="Magnuson J."/>
            <person name="Mondo S."/>
            <person name="Nolan M."/>
            <person name="Ohm R."/>
            <person name="Pangilinan J."/>
            <person name="Park H.-J."/>
            <person name="Ramirez L."/>
            <person name="Alfaro M."/>
            <person name="Sun H."/>
            <person name="Tritt A."/>
            <person name="Yoshinaga Y."/>
            <person name="Zwiers L.-H."/>
            <person name="Turgeon B."/>
            <person name="Goodwin S."/>
            <person name="Spatafora J."/>
            <person name="Crous P."/>
            <person name="Grigoriev I."/>
        </authorList>
    </citation>
    <scope>NUCLEOTIDE SEQUENCE</scope>
    <source>
        <strain evidence="2">CBS 675.92</strain>
    </source>
</reference>
<sequence>MPPLLSLRLLKSMLNLAFVASSYGPAGHSSVSMHAAHSVSCNHPLVSHPMHSHWTDAARLGSCRTTERKQTSSPRLTSARTNNNHISAAVIEWVSTPFLCPSLHRWLSSPTTCIQDI</sequence>
<feature type="signal peptide" evidence="1">
    <location>
        <begin position="1"/>
        <end position="21"/>
    </location>
</feature>
<evidence type="ECO:0000313" key="2">
    <source>
        <dbReference type="EMBL" id="KAF1951179.1"/>
    </source>
</evidence>
<organism evidence="2 3">
    <name type="scientific">Byssothecium circinans</name>
    <dbReference type="NCBI Taxonomy" id="147558"/>
    <lineage>
        <taxon>Eukaryota</taxon>
        <taxon>Fungi</taxon>
        <taxon>Dikarya</taxon>
        <taxon>Ascomycota</taxon>
        <taxon>Pezizomycotina</taxon>
        <taxon>Dothideomycetes</taxon>
        <taxon>Pleosporomycetidae</taxon>
        <taxon>Pleosporales</taxon>
        <taxon>Massarineae</taxon>
        <taxon>Massarinaceae</taxon>
        <taxon>Byssothecium</taxon>
    </lineage>
</organism>
<dbReference type="Proteomes" id="UP000800035">
    <property type="component" value="Unassembled WGS sequence"/>
</dbReference>
<dbReference type="EMBL" id="ML977019">
    <property type="protein sequence ID" value="KAF1951179.1"/>
    <property type="molecule type" value="Genomic_DNA"/>
</dbReference>
<name>A0A6A5THF9_9PLEO</name>
<accession>A0A6A5THF9</accession>
<dbReference type="AlphaFoldDB" id="A0A6A5THF9"/>